<dbReference type="AlphaFoldDB" id="A0A8X6IVZ3"/>
<evidence type="ECO:0008006" key="4">
    <source>
        <dbReference type="Google" id="ProtNLM"/>
    </source>
</evidence>
<proteinExistence type="predicted"/>
<sequence length="178" mass="20821">MTLKIEFTDFVLMFCFSVGELFYTGSFFFTYPFIALVFLAVFWINKRDAKVTETLDVIDEIEDEVDDDVEDEDDSEFDYEADDEDGYHNTNQTDKWVYEPIDILQAPRLENNPFAYAYINNPFCGNGCFDMNSDETEKWVYEPIDILQAPRLEKNPFAYAYINNPFCGNDFPPLEISI</sequence>
<protein>
    <recommendedName>
        <fullName evidence="4">Transmembrane protein</fullName>
    </recommendedName>
</protein>
<keyword evidence="1" id="KW-1133">Transmembrane helix</keyword>
<dbReference type="Proteomes" id="UP000887013">
    <property type="component" value="Unassembled WGS sequence"/>
</dbReference>
<evidence type="ECO:0000313" key="3">
    <source>
        <dbReference type="Proteomes" id="UP000887013"/>
    </source>
</evidence>
<comment type="caution">
    <text evidence="2">The sequence shown here is derived from an EMBL/GenBank/DDBJ whole genome shotgun (WGS) entry which is preliminary data.</text>
</comment>
<organism evidence="2 3">
    <name type="scientific">Nephila pilipes</name>
    <name type="common">Giant wood spider</name>
    <name type="synonym">Nephila maculata</name>
    <dbReference type="NCBI Taxonomy" id="299642"/>
    <lineage>
        <taxon>Eukaryota</taxon>
        <taxon>Metazoa</taxon>
        <taxon>Ecdysozoa</taxon>
        <taxon>Arthropoda</taxon>
        <taxon>Chelicerata</taxon>
        <taxon>Arachnida</taxon>
        <taxon>Araneae</taxon>
        <taxon>Araneomorphae</taxon>
        <taxon>Entelegynae</taxon>
        <taxon>Araneoidea</taxon>
        <taxon>Nephilidae</taxon>
        <taxon>Nephila</taxon>
    </lineage>
</organism>
<feature type="transmembrane region" description="Helical" evidence="1">
    <location>
        <begin position="21"/>
        <end position="44"/>
    </location>
</feature>
<dbReference type="EMBL" id="BMAW01047836">
    <property type="protein sequence ID" value="GFS62931.1"/>
    <property type="molecule type" value="Genomic_DNA"/>
</dbReference>
<name>A0A8X6IVZ3_NEPPI</name>
<evidence type="ECO:0000313" key="2">
    <source>
        <dbReference type="EMBL" id="GFS62931.1"/>
    </source>
</evidence>
<keyword evidence="3" id="KW-1185">Reference proteome</keyword>
<keyword evidence="1" id="KW-0812">Transmembrane</keyword>
<evidence type="ECO:0000256" key="1">
    <source>
        <dbReference type="SAM" id="Phobius"/>
    </source>
</evidence>
<gene>
    <name evidence="2" type="ORF">NPIL_475161</name>
</gene>
<keyword evidence="1" id="KW-0472">Membrane</keyword>
<accession>A0A8X6IVZ3</accession>
<reference evidence="2" key="1">
    <citation type="submission" date="2020-08" db="EMBL/GenBank/DDBJ databases">
        <title>Multicomponent nature underlies the extraordinary mechanical properties of spider dragline silk.</title>
        <authorList>
            <person name="Kono N."/>
            <person name="Nakamura H."/>
            <person name="Mori M."/>
            <person name="Yoshida Y."/>
            <person name="Ohtoshi R."/>
            <person name="Malay A.D."/>
            <person name="Moran D.A.P."/>
            <person name="Tomita M."/>
            <person name="Numata K."/>
            <person name="Arakawa K."/>
        </authorList>
    </citation>
    <scope>NUCLEOTIDE SEQUENCE</scope>
</reference>